<evidence type="ECO:0000313" key="3">
    <source>
        <dbReference type="Proteomes" id="UP000785679"/>
    </source>
</evidence>
<evidence type="ECO:0000256" key="1">
    <source>
        <dbReference type="SAM" id="Coils"/>
    </source>
</evidence>
<evidence type="ECO:0000313" key="2">
    <source>
        <dbReference type="EMBL" id="TNV73401.1"/>
    </source>
</evidence>
<dbReference type="OrthoDB" id="301906at2759"/>
<protein>
    <submittedName>
        <fullName evidence="2">Uncharacterized protein</fullName>
    </submittedName>
</protein>
<keyword evidence="3" id="KW-1185">Reference proteome</keyword>
<feature type="coiled-coil region" evidence="1">
    <location>
        <begin position="262"/>
        <end position="314"/>
    </location>
</feature>
<keyword evidence="1" id="KW-0175">Coiled coil</keyword>
<dbReference type="AlphaFoldDB" id="A0A8J8SWZ3"/>
<dbReference type="EMBL" id="RRYP01018960">
    <property type="protein sequence ID" value="TNV73401.1"/>
    <property type="molecule type" value="Genomic_DNA"/>
</dbReference>
<accession>A0A8J8SWZ3</accession>
<proteinExistence type="predicted"/>
<gene>
    <name evidence="2" type="ORF">FGO68_gene14866</name>
</gene>
<feature type="coiled-coil region" evidence="1">
    <location>
        <begin position="122"/>
        <end position="197"/>
    </location>
</feature>
<reference evidence="2" key="1">
    <citation type="submission" date="2019-06" db="EMBL/GenBank/DDBJ databases">
        <authorList>
            <person name="Zheng W."/>
        </authorList>
    </citation>
    <scope>NUCLEOTIDE SEQUENCE</scope>
    <source>
        <strain evidence="2">QDHG01</strain>
    </source>
</reference>
<organism evidence="2 3">
    <name type="scientific">Halteria grandinella</name>
    <dbReference type="NCBI Taxonomy" id="5974"/>
    <lineage>
        <taxon>Eukaryota</taxon>
        <taxon>Sar</taxon>
        <taxon>Alveolata</taxon>
        <taxon>Ciliophora</taxon>
        <taxon>Intramacronucleata</taxon>
        <taxon>Spirotrichea</taxon>
        <taxon>Stichotrichia</taxon>
        <taxon>Sporadotrichida</taxon>
        <taxon>Halteriidae</taxon>
        <taxon>Halteria</taxon>
    </lineage>
</organism>
<comment type="caution">
    <text evidence="2">The sequence shown here is derived from an EMBL/GenBank/DDBJ whole genome shotgun (WGS) entry which is preliminary data.</text>
</comment>
<name>A0A8J8SWZ3_HALGN</name>
<dbReference type="Proteomes" id="UP000785679">
    <property type="component" value="Unassembled WGS sequence"/>
</dbReference>
<sequence>MRTSNANRKISKKTRKESKEKMPQVYFNICDIIINSLNMLADKTNTYQKKVVKNTSIQQLDLKYVTQTYEKTQSLNIDTGVRDFVSEESEVEKLSQVYADKYYYEMKFEQYQNLLTQQQGTITKLISEKKDLLQRLESIKSNEKEVSLLQQLEIKFIESQKEKQLLQIENQQLKNQIQELIDGNVELQQQIETMNKQATDYSFKQQQLIEKLTDDLNSQSCFQEIQKQMHSINQSNNQLFEQLNTQEQVFQTALLEMQEKFSIQQEELTQQYESQLEQKEEELHQMKLDYEKLKSDLYNENQQLQNQVDQLNEKQIITYTQLQRGYISLSKYVNIISCRIQNSYTKFRKLTLCPGYEIKGKNILQRQYIQFQIDIELHQVQTMIINDYQQRRIQQRGKITRGSIGTTSRLTSTKFRLRRCQPIRLLPLSSSNGQSRNSQASLLHMPRQICFGTLLEREL</sequence>